<evidence type="ECO:0000313" key="2">
    <source>
        <dbReference type="Proteomes" id="UP000299102"/>
    </source>
</evidence>
<proteinExistence type="predicted"/>
<reference evidence="1 2" key="1">
    <citation type="journal article" date="2019" name="Commun. Biol.">
        <title>The bagworm genome reveals a unique fibroin gene that provides high tensile strength.</title>
        <authorList>
            <person name="Kono N."/>
            <person name="Nakamura H."/>
            <person name="Ohtoshi R."/>
            <person name="Tomita M."/>
            <person name="Numata K."/>
            <person name="Arakawa K."/>
        </authorList>
    </citation>
    <scope>NUCLEOTIDE SEQUENCE [LARGE SCALE GENOMIC DNA]</scope>
</reference>
<protein>
    <submittedName>
        <fullName evidence="1">Uncharacterized protein</fullName>
    </submittedName>
</protein>
<evidence type="ECO:0000313" key="1">
    <source>
        <dbReference type="EMBL" id="GBP31877.1"/>
    </source>
</evidence>
<dbReference type="AlphaFoldDB" id="A0A4C1V0U5"/>
<dbReference type="Proteomes" id="UP000299102">
    <property type="component" value="Unassembled WGS sequence"/>
</dbReference>
<comment type="caution">
    <text evidence="1">The sequence shown here is derived from an EMBL/GenBank/DDBJ whole genome shotgun (WGS) entry which is preliminary data.</text>
</comment>
<accession>A0A4C1V0U5</accession>
<sequence>MPSTACDAAVLGAWAPVCRRPKTEPGRPKLKKEYNGIVPLHAASIIHLIPFERWHKTIMRAFTTPKSLRCYARNRTPQTRFEGRRLFILRSPSAPCRVVASSTRGTRRKKCEKNKCTRNAEISWTSLELVYRSRGITARVNFFRALRRRTATGMSFRVYRG</sequence>
<gene>
    <name evidence="1" type="ORF">EVAR_16652_1</name>
</gene>
<keyword evidence="2" id="KW-1185">Reference proteome</keyword>
<organism evidence="1 2">
    <name type="scientific">Eumeta variegata</name>
    <name type="common">Bagworm moth</name>
    <name type="synonym">Eumeta japonica</name>
    <dbReference type="NCBI Taxonomy" id="151549"/>
    <lineage>
        <taxon>Eukaryota</taxon>
        <taxon>Metazoa</taxon>
        <taxon>Ecdysozoa</taxon>
        <taxon>Arthropoda</taxon>
        <taxon>Hexapoda</taxon>
        <taxon>Insecta</taxon>
        <taxon>Pterygota</taxon>
        <taxon>Neoptera</taxon>
        <taxon>Endopterygota</taxon>
        <taxon>Lepidoptera</taxon>
        <taxon>Glossata</taxon>
        <taxon>Ditrysia</taxon>
        <taxon>Tineoidea</taxon>
        <taxon>Psychidae</taxon>
        <taxon>Oiketicinae</taxon>
        <taxon>Eumeta</taxon>
    </lineage>
</organism>
<dbReference type="EMBL" id="BGZK01000252">
    <property type="protein sequence ID" value="GBP31877.1"/>
    <property type="molecule type" value="Genomic_DNA"/>
</dbReference>
<name>A0A4C1V0U5_EUMVA</name>